<dbReference type="CDD" id="cd00293">
    <property type="entry name" value="USP-like"/>
    <property type="match status" value="1"/>
</dbReference>
<keyword evidence="3" id="KW-1185">Reference proteome</keyword>
<gene>
    <name evidence="2" type="ORF">P8609_03155</name>
</gene>
<proteinExistence type="predicted"/>
<organism evidence="2 3">
    <name type="scientific">Lysobacter arvi</name>
    <dbReference type="NCBI Taxonomy" id="3038776"/>
    <lineage>
        <taxon>Bacteria</taxon>
        <taxon>Pseudomonadati</taxon>
        <taxon>Pseudomonadota</taxon>
        <taxon>Gammaproteobacteria</taxon>
        <taxon>Lysobacterales</taxon>
        <taxon>Lysobacteraceae</taxon>
        <taxon>Lysobacter</taxon>
    </lineage>
</organism>
<sequence length="279" mass="30487">MYKDVLVPMMQAEGDLRGLQRAAEYAAMLGAHLTALESVNLPVPSPGPWGIVPSSAMNEVYELLRSEARARGERFRELLAGYDIRADVRIVESLFVNPDVTAAEHARYADLSIVASPGADSPELSVLRAYFSALLFGSGRPVLVVPEQWVHAPLRRAVIGWRPTRQAARAIHDALPLLHKAEQIDVVEVGPKGESLGDGDQPGADIAAHLARHGLNVRVVVHEQHQEAVSSALLRHCEQAHAQLLVVGGYGHSRFREWALGGTTRELLEFGNVPMFFSH</sequence>
<protein>
    <submittedName>
        <fullName evidence="2">Universal stress protein</fullName>
    </submittedName>
</protein>
<dbReference type="SUPFAM" id="SSF52402">
    <property type="entry name" value="Adenine nucleotide alpha hydrolases-like"/>
    <property type="match status" value="2"/>
</dbReference>
<reference evidence="2 3" key="1">
    <citation type="submission" date="2023-04" db="EMBL/GenBank/DDBJ databases">
        <title>Lysobacter sp. strain UC isolated from soil sample.</title>
        <authorList>
            <person name="Choksket S."/>
            <person name="Harshvardhan F."/>
            <person name="Rana R."/>
            <person name="Patil P.B."/>
            <person name="Korpole S."/>
        </authorList>
    </citation>
    <scope>NUCLEOTIDE SEQUENCE [LARGE SCALE GENOMIC DNA]</scope>
    <source>
        <strain evidence="2 3">UC</strain>
    </source>
</reference>
<name>A0ABU1C9V8_9GAMM</name>
<dbReference type="Pfam" id="PF00582">
    <property type="entry name" value="Usp"/>
    <property type="match status" value="1"/>
</dbReference>
<feature type="domain" description="UspA" evidence="1">
    <location>
        <begin position="167"/>
        <end position="274"/>
    </location>
</feature>
<accession>A0ABU1C9V8</accession>
<comment type="caution">
    <text evidence="2">The sequence shown here is derived from an EMBL/GenBank/DDBJ whole genome shotgun (WGS) entry which is preliminary data.</text>
</comment>
<evidence type="ECO:0000259" key="1">
    <source>
        <dbReference type="Pfam" id="PF00582"/>
    </source>
</evidence>
<dbReference type="InterPro" id="IPR006016">
    <property type="entry name" value="UspA"/>
</dbReference>
<dbReference type="Gene3D" id="3.40.50.12370">
    <property type="match status" value="1"/>
</dbReference>
<dbReference type="Proteomes" id="UP001233535">
    <property type="component" value="Unassembled WGS sequence"/>
</dbReference>
<dbReference type="EMBL" id="JARUHG010000001">
    <property type="protein sequence ID" value="MDR0181968.1"/>
    <property type="molecule type" value="Genomic_DNA"/>
</dbReference>
<evidence type="ECO:0000313" key="3">
    <source>
        <dbReference type="Proteomes" id="UP001233535"/>
    </source>
</evidence>
<dbReference type="RefSeq" id="WP_309261131.1">
    <property type="nucleotide sequence ID" value="NZ_JARUHG010000001.1"/>
</dbReference>
<evidence type="ECO:0000313" key="2">
    <source>
        <dbReference type="EMBL" id="MDR0181968.1"/>
    </source>
</evidence>